<comment type="subunit">
    <text evidence="1">Component of the NuA4 histone acetyltransferase complex.</text>
</comment>
<feature type="compositionally biased region" description="Basic and acidic residues" evidence="2">
    <location>
        <begin position="17"/>
        <end position="32"/>
    </location>
</feature>
<dbReference type="SUPFAM" id="SSF54160">
    <property type="entry name" value="Chromo domain-like"/>
    <property type="match status" value="1"/>
</dbReference>
<dbReference type="InterPro" id="IPR016197">
    <property type="entry name" value="Chromo-like_dom_sf"/>
</dbReference>
<dbReference type="Pfam" id="PF00385">
    <property type="entry name" value="Chromo"/>
    <property type="match status" value="1"/>
</dbReference>
<dbReference type="EMBL" id="MVGC01000310">
    <property type="protein sequence ID" value="RJE20407.1"/>
    <property type="molecule type" value="Genomic_DNA"/>
</dbReference>
<dbReference type="Proteomes" id="UP000266188">
    <property type="component" value="Unassembled WGS sequence"/>
</dbReference>
<dbReference type="OrthoDB" id="4364638at2759"/>
<feature type="region of interest" description="Disordered" evidence="2">
    <location>
        <begin position="1"/>
        <end position="53"/>
    </location>
</feature>
<evidence type="ECO:0000256" key="1">
    <source>
        <dbReference type="ARBA" id="ARBA00011353"/>
    </source>
</evidence>
<evidence type="ECO:0000259" key="3">
    <source>
        <dbReference type="PROSITE" id="PS50013"/>
    </source>
</evidence>
<gene>
    <name evidence="4" type="ORF">PHISCL_07257</name>
</gene>
<evidence type="ECO:0000313" key="5">
    <source>
        <dbReference type="Proteomes" id="UP000266188"/>
    </source>
</evidence>
<evidence type="ECO:0000313" key="4">
    <source>
        <dbReference type="EMBL" id="RJE20407.1"/>
    </source>
</evidence>
<evidence type="ECO:0000256" key="2">
    <source>
        <dbReference type="SAM" id="MobiDB-lite"/>
    </source>
</evidence>
<comment type="caution">
    <text evidence="4">The sequence shown here is derived from an EMBL/GenBank/DDBJ whole genome shotgun (WGS) entry which is preliminary data.</text>
</comment>
<proteinExistence type="predicted"/>
<dbReference type="InterPro" id="IPR000953">
    <property type="entry name" value="Chromo/chromo_shadow_dom"/>
</dbReference>
<dbReference type="Gene3D" id="2.40.50.40">
    <property type="match status" value="1"/>
</dbReference>
<dbReference type="CDD" id="cd00024">
    <property type="entry name" value="CD_CSD"/>
    <property type="match status" value="1"/>
</dbReference>
<sequence>MANTLETLSVTEECDSQFDKNSDKPADKKKTTSSEAKPAVITNDPLPGQYEDGADSVQIDGQEEWEVERTLAVRLYRKRKLQYRVKWRGYDEPDDTWYPASTSRMYIVSSCVE</sequence>
<feature type="domain" description="Chromo" evidence="3">
    <location>
        <begin position="65"/>
        <end position="113"/>
    </location>
</feature>
<dbReference type="STRING" id="2070753.A0A3A2ZGB4"/>
<dbReference type="AlphaFoldDB" id="A0A3A2ZGB4"/>
<dbReference type="GO" id="GO:0006338">
    <property type="term" value="P:chromatin remodeling"/>
    <property type="evidence" value="ECO:0007669"/>
    <property type="project" value="UniProtKB-ARBA"/>
</dbReference>
<name>A0A3A2ZGB4_9EURO</name>
<feature type="compositionally biased region" description="Polar residues" evidence="2">
    <location>
        <begin position="1"/>
        <end position="10"/>
    </location>
</feature>
<organism evidence="4 5">
    <name type="scientific">Aspergillus sclerotialis</name>
    <dbReference type="NCBI Taxonomy" id="2070753"/>
    <lineage>
        <taxon>Eukaryota</taxon>
        <taxon>Fungi</taxon>
        <taxon>Dikarya</taxon>
        <taxon>Ascomycota</taxon>
        <taxon>Pezizomycotina</taxon>
        <taxon>Eurotiomycetes</taxon>
        <taxon>Eurotiomycetidae</taxon>
        <taxon>Eurotiales</taxon>
        <taxon>Aspergillaceae</taxon>
        <taxon>Aspergillus</taxon>
        <taxon>Aspergillus subgen. Polypaecilum</taxon>
    </lineage>
</organism>
<dbReference type="InterPro" id="IPR023780">
    <property type="entry name" value="Chromo_domain"/>
</dbReference>
<dbReference type="PROSITE" id="PS50013">
    <property type="entry name" value="CHROMO_2"/>
    <property type="match status" value="1"/>
</dbReference>
<protein>
    <recommendedName>
        <fullName evidence="3">Chromo domain-containing protein</fullName>
    </recommendedName>
</protein>
<keyword evidence="5" id="KW-1185">Reference proteome</keyword>
<accession>A0A3A2ZGB4</accession>
<reference evidence="5" key="1">
    <citation type="submission" date="2017-02" db="EMBL/GenBank/DDBJ databases">
        <authorList>
            <person name="Tafer H."/>
            <person name="Lopandic K."/>
        </authorList>
    </citation>
    <scope>NUCLEOTIDE SEQUENCE [LARGE SCALE GENOMIC DNA]</scope>
    <source>
        <strain evidence="5">CBS 366.77</strain>
    </source>
</reference>